<sequence>LARSVEMDEAKAVLSRAMVATITGNRPQVTAGNVSELLCCTFKFEEGDFTVHTHRPEDFLIIFGSRTSMDRMRGDHLISCPHFALSLRLWCKLAHAGCGGFEYC</sequence>
<dbReference type="AlphaFoldDB" id="A0A453BHI8"/>
<dbReference type="Proteomes" id="UP000015105">
    <property type="component" value="Chromosome 2D"/>
</dbReference>
<evidence type="ECO:0000313" key="1">
    <source>
        <dbReference type="EnsemblPlants" id="AET2Gv20508200.12"/>
    </source>
</evidence>
<dbReference type="Gramene" id="AET2Gv20508200.12">
    <property type="protein sequence ID" value="AET2Gv20508200.12"/>
    <property type="gene ID" value="AET2Gv20508200"/>
</dbReference>
<dbReference type="PANTHER" id="PTHR33087:SF31">
    <property type="entry name" value="OS06G0482850 PROTEIN"/>
    <property type="match status" value="1"/>
</dbReference>
<reference evidence="1" key="3">
    <citation type="journal article" date="2017" name="Nature">
        <title>Genome sequence of the progenitor of the wheat D genome Aegilops tauschii.</title>
        <authorList>
            <person name="Luo M.C."/>
            <person name="Gu Y.Q."/>
            <person name="Puiu D."/>
            <person name="Wang H."/>
            <person name="Twardziok S.O."/>
            <person name="Deal K.R."/>
            <person name="Huo N."/>
            <person name="Zhu T."/>
            <person name="Wang L."/>
            <person name="Wang Y."/>
            <person name="McGuire P.E."/>
            <person name="Liu S."/>
            <person name="Long H."/>
            <person name="Ramasamy R.K."/>
            <person name="Rodriguez J.C."/>
            <person name="Van S.L."/>
            <person name="Yuan L."/>
            <person name="Wang Z."/>
            <person name="Xia Z."/>
            <person name="Xiao L."/>
            <person name="Anderson O.D."/>
            <person name="Ouyang S."/>
            <person name="Liang Y."/>
            <person name="Zimin A.V."/>
            <person name="Pertea G."/>
            <person name="Qi P."/>
            <person name="Bennetzen J.L."/>
            <person name="Dai X."/>
            <person name="Dawson M.W."/>
            <person name="Muller H.G."/>
            <person name="Kugler K."/>
            <person name="Rivarola-Duarte L."/>
            <person name="Spannagl M."/>
            <person name="Mayer K.F.X."/>
            <person name="Lu F.H."/>
            <person name="Bevan M.W."/>
            <person name="Leroy P."/>
            <person name="Li P."/>
            <person name="You F.M."/>
            <person name="Sun Q."/>
            <person name="Liu Z."/>
            <person name="Lyons E."/>
            <person name="Wicker T."/>
            <person name="Salzberg S.L."/>
            <person name="Devos K.M."/>
            <person name="Dvorak J."/>
        </authorList>
    </citation>
    <scope>NUCLEOTIDE SEQUENCE [LARGE SCALE GENOMIC DNA]</scope>
    <source>
        <strain evidence="1">cv. AL8/78</strain>
    </source>
</reference>
<dbReference type="PANTHER" id="PTHR33087">
    <property type="entry name" value="OS07G0539200 PROTEIN"/>
    <property type="match status" value="1"/>
</dbReference>
<proteinExistence type="predicted"/>
<reference evidence="1" key="4">
    <citation type="submission" date="2019-03" db="UniProtKB">
        <authorList>
            <consortium name="EnsemblPlants"/>
        </authorList>
    </citation>
    <scope>IDENTIFICATION</scope>
</reference>
<reference evidence="2" key="1">
    <citation type="journal article" date="2014" name="Science">
        <title>Ancient hybridizations among the ancestral genomes of bread wheat.</title>
        <authorList>
            <consortium name="International Wheat Genome Sequencing Consortium,"/>
            <person name="Marcussen T."/>
            <person name="Sandve S.R."/>
            <person name="Heier L."/>
            <person name="Spannagl M."/>
            <person name="Pfeifer M."/>
            <person name="Jakobsen K.S."/>
            <person name="Wulff B.B."/>
            <person name="Steuernagel B."/>
            <person name="Mayer K.F."/>
            <person name="Olsen O.A."/>
        </authorList>
    </citation>
    <scope>NUCLEOTIDE SEQUENCE [LARGE SCALE GENOMIC DNA]</scope>
    <source>
        <strain evidence="2">cv. AL8/78</strain>
    </source>
</reference>
<organism evidence="1 2">
    <name type="scientific">Aegilops tauschii subsp. strangulata</name>
    <name type="common">Goatgrass</name>
    <dbReference type="NCBI Taxonomy" id="200361"/>
    <lineage>
        <taxon>Eukaryota</taxon>
        <taxon>Viridiplantae</taxon>
        <taxon>Streptophyta</taxon>
        <taxon>Embryophyta</taxon>
        <taxon>Tracheophyta</taxon>
        <taxon>Spermatophyta</taxon>
        <taxon>Magnoliopsida</taxon>
        <taxon>Liliopsida</taxon>
        <taxon>Poales</taxon>
        <taxon>Poaceae</taxon>
        <taxon>BOP clade</taxon>
        <taxon>Pooideae</taxon>
        <taxon>Triticodae</taxon>
        <taxon>Triticeae</taxon>
        <taxon>Triticinae</taxon>
        <taxon>Aegilops</taxon>
    </lineage>
</organism>
<dbReference type="EnsemblPlants" id="AET2Gv20508200.12">
    <property type="protein sequence ID" value="AET2Gv20508200.12"/>
    <property type="gene ID" value="AET2Gv20508200"/>
</dbReference>
<name>A0A453BHI8_AEGTS</name>
<reference evidence="1" key="5">
    <citation type="journal article" date="2021" name="G3 (Bethesda)">
        <title>Aegilops tauschii genome assembly Aet v5.0 features greater sequence contiguity and improved annotation.</title>
        <authorList>
            <person name="Wang L."/>
            <person name="Zhu T."/>
            <person name="Rodriguez J.C."/>
            <person name="Deal K.R."/>
            <person name="Dubcovsky J."/>
            <person name="McGuire P.E."/>
            <person name="Lux T."/>
            <person name="Spannagl M."/>
            <person name="Mayer K.F.X."/>
            <person name="Baldrich P."/>
            <person name="Meyers B.C."/>
            <person name="Huo N."/>
            <person name="Gu Y.Q."/>
            <person name="Zhou H."/>
            <person name="Devos K.M."/>
            <person name="Bennetzen J.L."/>
            <person name="Unver T."/>
            <person name="Budak H."/>
            <person name="Gulick P.J."/>
            <person name="Galiba G."/>
            <person name="Kalapos B."/>
            <person name="Nelson D.R."/>
            <person name="Li P."/>
            <person name="You F.M."/>
            <person name="Luo M.C."/>
            <person name="Dvorak J."/>
        </authorList>
    </citation>
    <scope>NUCLEOTIDE SEQUENCE [LARGE SCALE GENOMIC DNA]</scope>
    <source>
        <strain evidence="1">cv. AL8/78</strain>
    </source>
</reference>
<protein>
    <submittedName>
        <fullName evidence="1">Uncharacterized protein</fullName>
    </submittedName>
</protein>
<dbReference type="InterPro" id="IPR053253">
    <property type="entry name" value="Sex_diff_modulator"/>
</dbReference>
<keyword evidence="2" id="KW-1185">Reference proteome</keyword>
<evidence type="ECO:0000313" key="2">
    <source>
        <dbReference type="Proteomes" id="UP000015105"/>
    </source>
</evidence>
<accession>A0A453BHI8</accession>
<reference evidence="2" key="2">
    <citation type="journal article" date="2017" name="Nat. Plants">
        <title>The Aegilops tauschii genome reveals multiple impacts of transposons.</title>
        <authorList>
            <person name="Zhao G."/>
            <person name="Zou C."/>
            <person name="Li K."/>
            <person name="Wang K."/>
            <person name="Li T."/>
            <person name="Gao L."/>
            <person name="Zhang X."/>
            <person name="Wang H."/>
            <person name="Yang Z."/>
            <person name="Liu X."/>
            <person name="Jiang W."/>
            <person name="Mao L."/>
            <person name="Kong X."/>
            <person name="Jiao Y."/>
            <person name="Jia J."/>
        </authorList>
    </citation>
    <scope>NUCLEOTIDE SEQUENCE [LARGE SCALE GENOMIC DNA]</scope>
    <source>
        <strain evidence="2">cv. AL8/78</strain>
    </source>
</reference>